<feature type="transmembrane region" description="Helical" evidence="6">
    <location>
        <begin position="152"/>
        <end position="170"/>
    </location>
</feature>
<keyword evidence="5 6" id="KW-0472">Membrane</keyword>
<feature type="transmembrane region" description="Helical" evidence="6">
    <location>
        <begin position="12"/>
        <end position="30"/>
    </location>
</feature>
<evidence type="ECO:0000259" key="7">
    <source>
        <dbReference type="Pfam" id="PF00892"/>
    </source>
</evidence>
<keyword evidence="3 6" id="KW-0812">Transmembrane</keyword>
<protein>
    <submittedName>
        <fullName evidence="8">EamA/RhaT family transporter</fullName>
    </submittedName>
</protein>
<feature type="transmembrane region" description="Helical" evidence="6">
    <location>
        <begin position="211"/>
        <end position="234"/>
    </location>
</feature>
<evidence type="ECO:0000256" key="3">
    <source>
        <dbReference type="ARBA" id="ARBA00022692"/>
    </source>
</evidence>
<dbReference type="Pfam" id="PF00892">
    <property type="entry name" value="EamA"/>
    <property type="match status" value="2"/>
</dbReference>
<feature type="transmembrane region" description="Helical" evidence="6">
    <location>
        <begin position="73"/>
        <end position="91"/>
    </location>
</feature>
<feature type="transmembrane region" description="Helical" evidence="6">
    <location>
        <begin position="241"/>
        <end position="261"/>
    </location>
</feature>
<feature type="transmembrane region" description="Helical" evidence="6">
    <location>
        <begin position="128"/>
        <end position="146"/>
    </location>
</feature>
<evidence type="ECO:0000256" key="6">
    <source>
        <dbReference type="SAM" id="Phobius"/>
    </source>
</evidence>
<dbReference type="GeneID" id="90543439"/>
<dbReference type="InterPro" id="IPR037185">
    <property type="entry name" value="EmrE-like"/>
</dbReference>
<evidence type="ECO:0000256" key="5">
    <source>
        <dbReference type="ARBA" id="ARBA00023136"/>
    </source>
</evidence>
<evidence type="ECO:0000256" key="4">
    <source>
        <dbReference type="ARBA" id="ARBA00022989"/>
    </source>
</evidence>
<dbReference type="OrthoDB" id="5148831at2"/>
<gene>
    <name evidence="8" type="ORF">DBY38_06215</name>
</gene>
<feature type="domain" description="EamA" evidence="7">
    <location>
        <begin position="154"/>
        <end position="281"/>
    </location>
</feature>
<evidence type="ECO:0000256" key="1">
    <source>
        <dbReference type="ARBA" id="ARBA00004141"/>
    </source>
</evidence>
<dbReference type="GO" id="GO:0016020">
    <property type="term" value="C:membrane"/>
    <property type="evidence" value="ECO:0007669"/>
    <property type="project" value="UniProtKB-SubCell"/>
</dbReference>
<dbReference type="Proteomes" id="UP000246114">
    <property type="component" value="Unassembled WGS sequence"/>
</dbReference>
<dbReference type="PANTHER" id="PTHR22911:SF6">
    <property type="entry name" value="SOLUTE CARRIER FAMILY 35 MEMBER G1"/>
    <property type="match status" value="1"/>
</dbReference>
<dbReference type="PANTHER" id="PTHR22911">
    <property type="entry name" value="ACYL-MALONYL CONDENSING ENZYME-RELATED"/>
    <property type="match status" value="1"/>
</dbReference>
<evidence type="ECO:0000313" key="8">
    <source>
        <dbReference type="EMBL" id="PWL54035.1"/>
    </source>
</evidence>
<name>A0A316MAB6_9CLOT</name>
<feature type="transmembrane region" description="Helical" evidence="6">
    <location>
        <begin position="42"/>
        <end position="61"/>
    </location>
</feature>
<evidence type="ECO:0000313" key="9">
    <source>
        <dbReference type="Proteomes" id="UP000246114"/>
    </source>
</evidence>
<comment type="caution">
    <text evidence="8">The sequence shown here is derived from an EMBL/GenBank/DDBJ whole genome shotgun (WGS) entry which is preliminary data.</text>
</comment>
<evidence type="ECO:0000256" key="2">
    <source>
        <dbReference type="ARBA" id="ARBA00007362"/>
    </source>
</evidence>
<accession>A0A316MAB6</accession>
<dbReference type="AlphaFoldDB" id="A0A316MAB6"/>
<dbReference type="RefSeq" id="WP_074846285.1">
    <property type="nucleotide sequence ID" value="NZ_CABMJC010000001.1"/>
</dbReference>
<organism evidence="8 9">
    <name type="scientific">Clostridium cadaveris</name>
    <dbReference type="NCBI Taxonomy" id="1529"/>
    <lineage>
        <taxon>Bacteria</taxon>
        <taxon>Bacillati</taxon>
        <taxon>Bacillota</taxon>
        <taxon>Clostridia</taxon>
        <taxon>Eubacteriales</taxon>
        <taxon>Clostridiaceae</taxon>
        <taxon>Clostridium</taxon>
    </lineage>
</organism>
<dbReference type="EMBL" id="QAMZ01000029">
    <property type="protein sequence ID" value="PWL54035.1"/>
    <property type="molecule type" value="Genomic_DNA"/>
</dbReference>
<comment type="subcellular location">
    <subcellularLocation>
        <location evidence="1">Membrane</location>
        <topology evidence="1">Multi-pass membrane protein</topology>
    </subcellularLocation>
</comment>
<feature type="transmembrane region" description="Helical" evidence="6">
    <location>
        <begin position="267"/>
        <end position="284"/>
    </location>
</feature>
<keyword evidence="4 6" id="KW-1133">Transmembrane helix</keyword>
<sequence>MSFNNISNRSKGIAFMIFSAFGFAMMSTFVKLSGDLPAFQKTVFRNSVSLAIALALIIKHKESFFGKMENQKLLLLRSVFGTVGVLCNFYAIDRLVLSDANMLNKLNPFFVIIFCSLFLKENINQKQMLTILTAFVGALFIIKPSFSFDMLPGLVGVLGGLCAAVAYTCLRALGGREQSYTIVFYFSLFSVVSILPFMFMTYEPMTIKQMLYLLLSGVFASMGQFGVTLAYKYAPPKEVSIFDYTNIIFSAIISIIVFDVFPDKYSFIGYGIIFAASFYMFLYNKKLDVNEGKQQK</sequence>
<feature type="transmembrane region" description="Helical" evidence="6">
    <location>
        <begin position="182"/>
        <end position="199"/>
    </location>
</feature>
<reference evidence="8 9" key="1">
    <citation type="submission" date="2018-03" db="EMBL/GenBank/DDBJ databases">
        <title>The uncultured portion of the human microbiome is neutrally assembled.</title>
        <authorList>
            <person name="Jeraldo P."/>
            <person name="Boardman L."/>
            <person name="White B.A."/>
            <person name="Nelson H."/>
            <person name="Goldenfeld N."/>
            <person name="Chia N."/>
        </authorList>
    </citation>
    <scope>NUCLEOTIDE SEQUENCE [LARGE SCALE GENOMIC DNA]</scope>
    <source>
        <strain evidence="8">CIM:MAG 903</strain>
    </source>
</reference>
<proteinExistence type="inferred from homology"/>
<feature type="transmembrane region" description="Helical" evidence="6">
    <location>
        <begin position="103"/>
        <end position="119"/>
    </location>
</feature>
<dbReference type="SUPFAM" id="SSF103481">
    <property type="entry name" value="Multidrug resistance efflux transporter EmrE"/>
    <property type="match status" value="2"/>
</dbReference>
<comment type="similarity">
    <text evidence="2">Belongs to the EamA transporter family.</text>
</comment>
<dbReference type="InterPro" id="IPR000620">
    <property type="entry name" value="EamA_dom"/>
</dbReference>
<feature type="domain" description="EamA" evidence="7">
    <location>
        <begin position="11"/>
        <end position="142"/>
    </location>
</feature>